<proteinExistence type="predicted"/>
<dbReference type="OrthoDB" id="3050608at2759"/>
<gene>
    <name evidence="2" type="ORF">BD410DRAFT_789013</name>
</gene>
<accession>A0A4Y7Q2Q4</accession>
<name>A0A4Y7Q2Q4_9AGAM</name>
<dbReference type="EMBL" id="ML170177">
    <property type="protein sequence ID" value="TDL21933.1"/>
    <property type="molecule type" value="Genomic_DNA"/>
</dbReference>
<dbReference type="PANTHER" id="PTHR40462">
    <property type="entry name" value="CHROMOSOME 1, WHOLE GENOME SHOTGUN SEQUENCE"/>
    <property type="match status" value="1"/>
</dbReference>
<evidence type="ECO:0000313" key="3">
    <source>
        <dbReference type="Proteomes" id="UP000294933"/>
    </source>
</evidence>
<dbReference type="AlphaFoldDB" id="A0A4Y7Q2Q4"/>
<feature type="compositionally biased region" description="Gly residues" evidence="1">
    <location>
        <begin position="36"/>
        <end position="46"/>
    </location>
</feature>
<dbReference type="VEuPathDB" id="FungiDB:BD410DRAFT_789013"/>
<evidence type="ECO:0000256" key="1">
    <source>
        <dbReference type="SAM" id="MobiDB-lite"/>
    </source>
</evidence>
<protein>
    <recommendedName>
        <fullName evidence="4">DNA damage-responsive protein 48</fullName>
    </recommendedName>
</protein>
<dbReference type="Proteomes" id="UP000294933">
    <property type="component" value="Unassembled WGS sequence"/>
</dbReference>
<dbReference type="PANTHER" id="PTHR40462:SF1">
    <property type="entry name" value="EXPRESSED PROTEIN"/>
    <property type="match status" value="1"/>
</dbReference>
<sequence>MDFLKNLGGAQENSQSSGNTVATEAGGRNTTTDMAGKGGEGGGGIMGKFNNMLGGGAAGEKKEDGLDKGVDWVQQHIMGEGPQNNESAAEEAKDEMISDMIRGEYKSASVTGMNFPIQDK</sequence>
<feature type="compositionally biased region" description="Polar residues" evidence="1">
    <location>
        <begin position="11"/>
        <end position="33"/>
    </location>
</feature>
<keyword evidence="3" id="KW-1185">Reference proteome</keyword>
<feature type="region of interest" description="Disordered" evidence="1">
    <location>
        <begin position="1"/>
        <end position="66"/>
    </location>
</feature>
<evidence type="ECO:0008006" key="4">
    <source>
        <dbReference type="Google" id="ProtNLM"/>
    </source>
</evidence>
<reference evidence="2 3" key="1">
    <citation type="submission" date="2018-06" db="EMBL/GenBank/DDBJ databases">
        <title>A transcriptomic atlas of mushroom development highlights an independent origin of complex multicellularity.</title>
        <authorList>
            <consortium name="DOE Joint Genome Institute"/>
            <person name="Krizsan K."/>
            <person name="Almasi E."/>
            <person name="Merenyi Z."/>
            <person name="Sahu N."/>
            <person name="Viragh M."/>
            <person name="Koszo T."/>
            <person name="Mondo S."/>
            <person name="Kiss B."/>
            <person name="Balint B."/>
            <person name="Kues U."/>
            <person name="Barry K."/>
            <person name="Hegedus J.C."/>
            <person name="Henrissat B."/>
            <person name="Johnson J."/>
            <person name="Lipzen A."/>
            <person name="Ohm R."/>
            <person name="Nagy I."/>
            <person name="Pangilinan J."/>
            <person name="Yan J."/>
            <person name="Xiong Y."/>
            <person name="Grigoriev I.V."/>
            <person name="Hibbett D.S."/>
            <person name="Nagy L.G."/>
        </authorList>
    </citation>
    <scope>NUCLEOTIDE SEQUENCE [LARGE SCALE GENOMIC DNA]</scope>
    <source>
        <strain evidence="2 3">SZMC22713</strain>
    </source>
</reference>
<organism evidence="2 3">
    <name type="scientific">Rickenella mellea</name>
    <dbReference type="NCBI Taxonomy" id="50990"/>
    <lineage>
        <taxon>Eukaryota</taxon>
        <taxon>Fungi</taxon>
        <taxon>Dikarya</taxon>
        <taxon>Basidiomycota</taxon>
        <taxon>Agaricomycotina</taxon>
        <taxon>Agaricomycetes</taxon>
        <taxon>Hymenochaetales</taxon>
        <taxon>Rickenellaceae</taxon>
        <taxon>Rickenella</taxon>
    </lineage>
</organism>
<evidence type="ECO:0000313" key="2">
    <source>
        <dbReference type="EMBL" id="TDL21933.1"/>
    </source>
</evidence>